<dbReference type="SUPFAM" id="SSF55729">
    <property type="entry name" value="Acyl-CoA N-acyltransferases (Nat)"/>
    <property type="match status" value="1"/>
</dbReference>
<evidence type="ECO:0000313" key="3">
    <source>
        <dbReference type="Proteomes" id="UP000292274"/>
    </source>
</evidence>
<dbReference type="Pfam" id="PF00583">
    <property type="entry name" value="Acetyltransf_1"/>
    <property type="match status" value="1"/>
</dbReference>
<dbReference type="Proteomes" id="UP000292274">
    <property type="component" value="Unassembled WGS sequence"/>
</dbReference>
<dbReference type="EMBL" id="SJJR01000034">
    <property type="protein sequence ID" value="TCB89401.1"/>
    <property type="molecule type" value="Genomic_DNA"/>
</dbReference>
<protein>
    <submittedName>
        <fullName evidence="2">N-acetyltransferase</fullName>
    </submittedName>
</protein>
<proteinExistence type="predicted"/>
<dbReference type="RefSeq" id="WP_131309344.1">
    <property type="nucleotide sequence ID" value="NZ_SJJR01000034.1"/>
</dbReference>
<dbReference type="CDD" id="cd04301">
    <property type="entry name" value="NAT_SF"/>
    <property type="match status" value="1"/>
</dbReference>
<dbReference type="InterPro" id="IPR016181">
    <property type="entry name" value="Acyl_CoA_acyltransferase"/>
</dbReference>
<dbReference type="GO" id="GO:0016747">
    <property type="term" value="F:acyltransferase activity, transferring groups other than amino-acyl groups"/>
    <property type="evidence" value="ECO:0007669"/>
    <property type="project" value="InterPro"/>
</dbReference>
<evidence type="ECO:0000313" key="2">
    <source>
        <dbReference type="EMBL" id="TCB89401.1"/>
    </source>
</evidence>
<reference evidence="2 3" key="1">
    <citation type="submission" date="2019-02" db="EMBL/GenBank/DDBJ databases">
        <title>Jishengella sp. nov., isolated from a root of Zingiber montanum.</title>
        <authorList>
            <person name="Kuncharoen N."/>
            <person name="Kudo T."/>
            <person name="Masahiro Y."/>
            <person name="Ohkuma M."/>
            <person name="Tanasupawat S."/>
        </authorList>
    </citation>
    <scope>NUCLEOTIDE SEQUENCE [LARGE SCALE GENOMIC DNA]</scope>
    <source>
        <strain evidence="2 3">PLAI 1-1</strain>
    </source>
</reference>
<dbReference type="InterPro" id="IPR000182">
    <property type="entry name" value="GNAT_dom"/>
</dbReference>
<feature type="domain" description="N-acetyltransferase" evidence="1">
    <location>
        <begin position="73"/>
        <end position="129"/>
    </location>
</feature>
<dbReference type="Gene3D" id="3.40.630.30">
    <property type="match status" value="1"/>
</dbReference>
<gene>
    <name evidence="2" type="ORF">E0H26_28050</name>
</gene>
<evidence type="ECO:0000259" key="1">
    <source>
        <dbReference type="Pfam" id="PF00583"/>
    </source>
</evidence>
<keyword evidence="3" id="KW-1185">Reference proteome</keyword>
<sequence>MAAIVALLVDAAATDPVAAWLVPDPAERQDIFHRVLPIEVDHAVEFGTVDVTLDMTAVAVWHHHPAPEAALLADHHLGAFTGMAVPRFQRLHTLVRRYRSDAPHHWLAWLYVAPGARGHGFGRALLAHHHQRVDQIGYPVDTLVTATTARDHLVGQGYRAGVPLHLLTGPQLWPLHRAGRPVPPTMAG</sequence>
<name>A0A4R0G3U4_9ACTN</name>
<dbReference type="OrthoDB" id="3368997at2"/>
<accession>A0A4R0G3U4</accession>
<organism evidence="2 3">
    <name type="scientific">Micromonospora zingiberis</name>
    <dbReference type="NCBI Taxonomy" id="2053011"/>
    <lineage>
        <taxon>Bacteria</taxon>
        <taxon>Bacillati</taxon>
        <taxon>Actinomycetota</taxon>
        <taxon>Actinomycetes</taxon>
        <taxon>Micromonosporales</taxon>
        <taxon>Micromonosporaceae</taxon>
        <taxon>Micromonospora</taxon>
    </lineage>
</organism>
<keyword evidence="2" id="KW-0808">Transferase</keyword>
<dbReference type="AlphaFoldDB" id="A0A4R0G3U4"/>
<comment type="caution">
    <text evidence="2">The sequence shown here is derived from an EMBL/GenBank/DDBJ whole genome shotgun (WGS) entry which is preliminary data.</text>
</comment>